<evidence type="ECO:0000259" key="2">
    <source>
        <dbReference type="PROSITE" id="PS51406"/>
    </source>
</evidence>
<accession>B0XLL3</accession>
<evidence type="ECO:0000313" key="3">
    <source>
        <dbReference type="EMBL" id="EDS34362.1"/>
    </source>
</evidence>
<dbReference type="SMART" id="SM00186">
    <property type="entry name" value="FBG"/>
    <property type="match status" value="1"/>
</dbReference>
<reference evidence="3" key="1">
    <citation type="submission" date="2007-03" db="EMBL/GenBank/DDBJ databases">
        <title>Annotation of Culex pipiens quinquefasciatus.</title>
        <authorList>
            <consortium name="The Broad Institute Genome Sequencing Platform"/>
            <person name="Atkinson P.W."/>
            <person name="Hemingway J."/>
            <person name="Christensen B.M."/>
            <person name="Higgs S."/>
            <person name="Kodira C."/>
            <person name="Hannick L."/>
            <person name="Megy K."/>
            <person name="O'Leary S."/>
            <person name="Pearson M."/>
            <person name="Haas B.J."/>
            <person name="Mauceli E."/>
            <person name="Wortman J.R."/>
            <person name="Lee N.H."/>
            <person name="Guigo R."/>
            <person name="Stanke M."/>
            <person name="Alvarado L."/>
            <person name="Amedeo P."/>
            <person name="Antoine C.H."/>
            <person name="Arensburger P."/>
            <person name="Bidwell S.L."/>
            <person name="Crawford M."/>
            <person name="Camaro F."/>
            <person name="Devon K."/>
            <person name="Engels R."/>
            <person name="Hammond M."/>
            <person name="Howarth C."/>
            <person name="Koehrsen M."/>
            <person name="Lawson D."/>
            <person name="Montgomery P."/>
            <person name="Nene V."/>
            <person name="Nusbaum C."/>
            <person name="Puiu D."/>
            <person name="Romero-Severson J."/>
            <person name="Severson D.W."/>
            <person name="Shumway M."/>
            <person name="Sisk P."/>
            <person name="Stolte C."/>
            <person name="Zeng Q."/>
            <person name="Eisenstadt E."/>
            <person name="Fraser-Liggett C."/>
            <person name="Strausberg R."/>
            <person name="Galagan J."/>
            <person name="Birren B."/>
            <person name="Collins F.H."/>
        </authorList>
    </citation>
    <scope>NUCLEOTIDE SEQUENCE [LARGE SCALE GENOMIC DNA]</scope>
    <source>
        <strain evidence="3">JHB</strain>
    </source>
</reference>
<feature type="signal peptide" evidence="1">
    <location>
        <begin position="1"/>
        <end position="21"/>
    </location>
</feature>
<dbReference type="InterPro" id="IPR014716">
    <property type="entry name" value="Fibrinogen_a/b/g_C_1"/>
</dbReference>
<dbReference type="PANTHER" id="PTHR19143:SF327">
    <property type="entry name" value="FI21813P1-RELATED"/>
    <property type="match status" value="1"/>
</dbReference>
<dbReference type="InParanoid" id="B0XLL3"/>
<dbReference type="STRING" id="7176.B0XLL3"/>
<dbReference type="SUPFAM" id="SSF56496">
    <property type="entry name" value="Fibrinogen C-terminal domain-like"/>
    <property type="match status" value="1"/>
</dbReference>
<dbReference type="Proteomes" id="UP000002320">
    <property type="component" value="Unassembled WGS sequence"/>
</dbReference>
<dbReference type="VEuPathDB" id="VectorBase:CPIJ020295"/>
<dbReference type="FunCoup" id="B0XLL3">
    <property type="interactions" value="2"/>
</dbReference>
<dbReference type="AlphaFoldDB" id="B0XLL3"/>
<dbReference type="GO" id="GO:0005615">
    <property type="term" value="C:extracellular space"/>
    <property type="evidence" value="ECO:0007669"/>
    <property type="project" value="TreeGrafter"/>
</dbReference>
<keyword evidence="1" id="KW-0732">Signal</keyword>
<dbReference type="InterPro" id="IPR050373">
    <property type="entry name" value="Fibrinogen_C-term_domain"/>
</dbReference>
<evidence type="ECO:0000256" key="1">
    <source>
        <dbReference type="SAM" id="SignalP"/>
    </source>
</evidence>
<feature type="chain" id="PRO_5011409518" evidence="1">
    <location>
        <begin position="22"/>
        <end position="254"/>
    </location>
</feature>
<dbReference type="InterPro" id="IPR036056">
    <property type="entry name" value="Fibrinogen-like_C"/>
</dbReference>
<dbReference type="Gene3D" id="3.90.215.10">
    <property type="entry name" value="Gamma Fibrinogen, chain A, domain 1"/>
    <property type="match status" value="1"/>
</dbReference>
<dbReference type="CDD" id="cd00087">
    <property type="entry name" value="FReD"/>
    <property type="match status" value="1"/>
</dbReference>
<dbReference type="KEGG" id="cqu:CpipJ_CPIJ020295"/>
<dbReference type="eggNOG" id="KOG2579">
    <property type="taxonomic scope" value="Eukaryota"/>
</dbReference>
<protein>
    <submittedName>
        <fullName evidence="3">Techylectin-5A</fullName>
    </submittedName>
</protein>
<dbReference type="OMA" id="VESHRND"/>
<dbReference type="HOGENOM" id="CLU_038628_6_0_1"/>
<sequence>MARVALAAVVVLIVSVHCSSGQNVTDELARGTNFLIPASCADPPLKQLFTGVHNIQPSPGFGSKIEVLCDQKYDKGGWIVIQNRLDGSVYFEREWAEYKDGFGNLKGEFWLGLDKIHEITYSNKYELVILLTDWSDTVKYAKYGEFRVAGEGEFYAIKKLGTFSGDTDDAMLMIEGTKFSTVDKNNELMGEGTCTTTNKGGWWYIDMTCGDSNLNGLYQNGGTGGTDMEVNFWAPIQGTDYGLKATRMMIRPKK</sequence>
<dbReference type="InterPro" id="IPR002181">
    <property type="entry name" value="Fibrinogen_a/b/g_C_dom"/>
</dbReference>
<dbReference type="OrthoDB" id="6145874at2759"/>
<dbReference type="PROSITE" id="PS51406">
    <property type="entry name" value="FIBRINOGEN_C_2"/>
    <property type="match status" value="1"/>
</dbReference>
<evidence type="ECO:0000313" key="5">
    <source>
        <dbReference type="Proteomes" id="UP000002320"/>
    </source>
</evidence>
<proteinExistence type="predicted"/>
<reference evidence="4" key="2">
    <citation type="submission" date="2021-02" db="UniProtKB">
        <authorList>
            <consortium name="EnsemblMetazoa"/>
        </authorList>
    </citation>
    <scope>IDENTIFICATION</scope>
    <source>
        <strain evidence="4">JHB</strain>
    </source>
</reference>
<gene>
    <name evidence="4" type="primary">6054653</name>
    <name evidence="3" type="ORF">CpipJ_CPIJ020295</name>
</gene>
<name>B0XLL3_CULQU</name>
<feature type="domain" description="Fibrinogen C-terminal" evidence="2">
    <location>
        <begin position="31"/>
        <end position="254"/>
    </location>
</feature>
<dbReference type="VEuPathDB" id="VectorBase:CQUJHB004375"/>
<keyword evidence="5" id="KW-1185">Reference proteome</keyword>
<dbReference type="EnsemblMetazoa" id="CPIJ020295-RA">
    <property type="protein sequence ID" value="CPIJ020295-PA"/>
    <property type="gene ID" value="CPIJ020295"/>
</dbReference>
<dbReference type="Pfam" id="PF00147">
    <property type="entry name" value="Fibrinogen_C"/>
    <property type="match status" value="1"/>
</dbReference>
<dbReference type="EMBL" id="DS234538">
    <property type="protein sequence ID" value="EDS34362.1"/>
    <property type="molecule type" value="Genomic_DNA"/>
</dbReference>
<organism>
    <name type="scientific">Culex quinquefasciatus</name>
    <name type="common">Southern house mosquito</name>
    <name type="synonym">Culex pungens</name>
    <dbReference type="NCBI Taxonomy" id="7176"/>
    <lineage>
        <taxon>Eukaryota</taxon>
        <taxon>Metazoa</taxon>
        <taxon>Ecdysozoa</taxon>
        <taxon>Arthropoda</taxon>
        <taxon>Hexapoda</taxon>
        <taxon>Insecta</taxon>
        <taxon>Pterygota</taxon>
        <taxon>Neoptera</taxon>
        <taxon>Endopterygota</taxon>
        <taxon>Diptera</taxon>
        <taxon>Nematocera</taxon>
        <taxon>Culicoidea</taxon>
        <taxon>Culicidae</taxon>
        <taxon>Culicinae</taxon>
        <taxon>Culicini</taxon>
        <taxon>Culex</taxon>
        <taxon>Culex</taxon>
    </lineage>
</organism>
<evidence type="ECO:0000313" key="4">
    <source>
        <dbReference type="EnsemblMetazoa" id="CPIJ020295-PA"/>
    </source>
</evidence>
<dbReference type="PANTHER" id="PTHR19143">
    <property type="entry name" value="FIBRINOGEN/TENASCIN/ANGIOPOEITIN"/>
    <property type="match status" value="1"/>
</dbReference>